<feature type="chain" id="PRO_5037079342" description="Lipoprotein" evidence="2">
    <location>
        <begin position="22"/>
        <end position="77"/>
    </location>
</feature>
<organism evidence="3 4">
    <name type="scientific">Brevundimonas goettingensis</name>
    <dbReference type="NCBI Taxonomy" id="2774190"/>
    <lineage>
        <taxon>Bacteria</taxon>
        <taxon>Pseudomonadati</taxon>
        <taxon>Pseudomonadota</taxon>
        <taxon>Alphaproteobacteria</taxon>
        <taxon>Caulobacterales</taxon>
        <taxon>Caulobacteraceae</taxon>
        <taxon>Brevundimonas</taxon>
    </lineage>
</organism>
<feature type="region of interest" description="Disordered" evidence="1">
    <location>
        <begin position="48"/>
        <end position="77"/>
    </location>
</feature>
<dbReference type="Proteomes" id="UP000663918">
    <property type="component" value="Chromosome"/>
</dbReference>
<reference evidence="3" key="1">
    <citation type="submission" date="2020-09" db="EMBL/GenBank/DDBJ databases">
        <title>Brevundimonas sp. LVF2 isolated from a puddle in Goettingen, Germany.</title>
        <authorList>
            <person name="Friedrich I."/>
            <person name="Klassen A."/>
            <person name="Hannes N."/>
            <person name="Schneider D."/>
            <person name="Hertel R."/>
            <person name="Daniel R."/>
        </authorList>
    </citation>
    <scope>NUCLEOTIDE SEQUENCE</scope>
    <source>
        <strain evidence="3">LVF2</strain>
    </source>
</reference>
<gene>
    <name evidence="3" type="ORF">IFJ75_17470</name>
</gene>
<keyword evidence="2" id="KW-0732">Signal</keyword>
<feature type="signal peptide" evidence="2">
    <location>
        <begin position="1"/>
        <end position="21"/>
    </location>
</feature>
<dbReference type="AlphaFoldDB" id="A0A975BZT0"/>
<name>A0A975BZT0_9CAUL</name>
<evidence type="ECO:0008006" key="5">
    <source>
        <dbReference type="Google" id="ProtNLM"/>
    </source>
</evidence>
<dbReference type="PROSITE" id="PS51257">
    <property type="entry name" value="PROKAR_LIPOPROTEIN"/>
    <property type="match status" value="1"/>
</dbReference>
<evidence type="ECO:0000313" key="4">
    <source>
        <dbReference type="Proteomes" id="UP000663918"/>
    </source>
</evidence>
<proteinExistence type="predicted"/>
<protein>
    <recommendedName>
        <fullName evidence="5">Lipoprotein</fullName>
    </recommendedName>
</protein>
<dbReference type="RefSeq" id="WP_207869902.1">
    <property type="nucleotide sequence ID" value="NZ_CP062222.1"/>
</dbReference>
<evidence type="ECO:0000256" key="1">
    <source>
        <dbReference type="SAM" id="MobiDB-lite"/>
    </source>
</evidence>
<evidence type="ECO:0000313" key="3">
    <source>
        <dbReference type="EMBL" id="QTC90988.1"/>
    </source>
</evidence>
<evidence type="ECO:0000256" key="2">
    <source>
        <dbReference type="SAM" id="SignalP"/>
    </source>
</evidence>
<dbReference type="KEGG" id="bgoe:IFJ75_17470"/>
<keyword evidence="4" id="KW-1185">Reference proteome</keyword>
<sequence>MRLPLATLIVGLTAAALSACASNGPPEGNYSTREQKLADDCEARGGILAPTGAQTGRPETDNICKITGGASRLTPRN</sequence>
<accession>A0A975BZT0</accession>
<dbReference type="EMBL" id="CP062222">
    <property type="protein sequence ID" value="QTC90988.1"/>
    <property type="molecule type" value="Genomic_DNA"/>
</dbReference>